<name>A0A0A9BG37_ARUDO</name>
<dbReference type="EMBL" id="GBRH01239628">
    <property type="protein sequence ID" value="JAD58267.1"/>
    <property type="molecule type" value="Transcribed_RNA"/>
</dbReference>
<sequence>MPAWSMST</sequence>
<reference evidence="1" key="1">
    <citation type="submission" date="2014-09" db="EMBL/GenBank/DDBJ databases">
        <authorList>
            <person name="Magalhaes I.L.F."/>
            <person name="Oliveira U."/>
            <person name="Santos F.R."/>
            <person name="Vidigal T.H.D.A."/>
            <person name="Brescovit A.D."/>
            <person name="Santos A.J."/>
        </authorList>
    </citation>
    <scope>NUCLEOTIDE SEQUENCE</scope>
    <source>
        <tissue evidence="1">Shoot tissue taken approximately 20 cm above the soil surface</tissue>
    </source>
</reference>
<organism evidence="1">
    <name type="scientific">Arundo donax</name>
    <name type="common">Giant reed</name>
    <name type="synonym">Donax arundinaceus</name>
    <dbReference type="NCBI Taxonomy" id="35708"/>
    <lineage>
        <taxon>Eukaryota</taxon>
        <taxon>Viridiplantae</taxon>
        <taxon>Streptophyta</taxon>
        <taxon>Embryophyta</taxon>
        <taxon>Tracheophyta</taxon>
        <taxon>Spermatophyta</taxon>
        <taxon>Magnoliopsida</taxon>
        <taxon>Liliopsida</taxon>
        <taxon>Poales</taxon>
        <taxon>Poaceae</taxon>
        <taxon>PACMAD clade</taxon>
        <taxon>Arundinoideae</taxon>
        <taxon>Arundineae</taxon>
        <taxon>Arundo</taxon>
    </lineage>
</organism>
<accession>A0A0A9BG37</accession>
<proteinExistence type="predicted"/>
<protein>
    <submittedName>
        <fullName evidence="1">Uncharacterized protein</fullName>
    </submittedName>
</protein>
<evidence type="ECO:0000313" key="1">
    <source>
        <dbReference type="EMBL" id="JAD58267.1"/>
    </source>
</evidence>
<reference evidence="1" key="2">
    <citation type="journal article" date="2015" name="Data Brief">
        <title>Shoot transcriptome of the giant reed, Arundo donax.</title>
        <authorList>
            <person name="Barrero R.A."/>
            <person name="Guerrero F.D."/>
            <person name="Moolhuijzen P."/>
            <person name="Goolsby J.A."/>
            <person name="Tidwell J."/>
            <person name="Bellgard S.E."/>
            <person name="Bellgard M.I."/>
        </authorList>
    </citation>
    <scope>NUCLEOTIDE SEQUENCE</scope>
    <source>
        <tissue evidence="1">Shoot tissue taken approximately 20 cm above the soil surface</tissue>
    </source>
</reference>